<dbReference type="Proteomes" id="UP000315711">
    <property type="component" value="Unassembled WGS sequence"/>
</dbReference>
<keyword evidence="3" id="KW-0282">Flagellum</keyword>
<comment type="caution">
    <text evidence="3">The sequence shown here is derived from an EMBL/GenBank/DDBJ whole genome shotgun (WGS) entry which is preliminary data.</text>
</comment>
<evidence type="ECO:0000259" key="1">
    <source>
        <dbReference type="Pfam" id="PF07238"/>
    </source>
</evidence>
<dbReference type="Pfam" id="PF12945">
    <property type="entry name" value="PilZNR"/>
    <property type="match status" value="1"/>
</dbReference>
<accession>A0A562QQ62</accession>
<proteinExistence type="predicted"/>
<keyword evidence="3" id="KW-0969">Cilium</keyword>
<dbReference type="Gene3D" id="2.40.10.220">
    <property type="entry name" value="predicted glycosyltransferase like domains"/>
    <property type="match status" value="1"/>
</dbReference>
<dbReference type="GO" id="GO:0035438">
    <property type="term" value="F:cyclic-di-GMP binding"/>
    <property type="evidence" value="ECO:0007669"/>
    <property type="project" value="InterPro"/>
</dbReference>
<dbReference type="Pfam" id="PF07238">
    <property type="entry name" value="PilZ"/>
    <property type="match status" value="1"/>
</dbReference>
<dbReference type="EMBL" id="VLKZ01000002">
    <property type="protein sequence ID" value="TWI58835.1"/>
    <property type="molecule type" value="Genomic_DNA"/>
</dbReference>
<evidence type="ECO:0000259" key="2">
    <source>
        <dbReference type="Pfam" id="PF12945"/>
    </source>
</evidence>
<dbReference type="OrthoDB" id="1951449at2"/>
<dbReference type="SUPFAM" id="SSF141371">
    <property type="entry name" value="PilZ domain-like"/>
    <property type="match status" value="1"/>
</dbReference>
<organism evidence="3 4">
    <name type="scientific">Halalkalibacter nanhaiisediminis</name>
    <dbReference type="NCBI Taxonomy" id="688079"/>
    <lineage>
        <taxon>Bacteria</taxon>
        <taxon>Bacillati</taxon>
        <taxon>Bacillota</taxon>
        <taxon>Bacilli</taxon>
        <taxon>Bacillales</taxon>
        <taxon>Bacillaceae</taxon>
        <taxon>Halalkalibacter</taxon>
    </lineage>
</organism>
<evidence type="ECO:0000313" key="4">
    <source>
        <dbReference type="Proteomes" id="UP000315711"/>
    </source>
</evidence>
<reference evidence="3 4" key="1">
    <citation type="journal article" date="2015" name="Stand. Genomic Sci.">
        <title>Genomic Encyclopedia of Bacterial and Archaeal Type Strains, Phase III: the genomes of soil and plant-associated and newly described type strains.</title>
        <authorList>
            <person name="Whitman W.B."/>
            <person name="Woyke T."/>
            <person name="Klenk H.P."/>
            <person name="Zhou Y."/>
            <person name="Lilburn T.G."/>
            <person name="Beck B.J."/>
            <person name="De Vos P."/>
            <person name="Vandamme P."/>
            <person name="Eisen J.A."/>
            <person name="Garrity G."/>
            <person name="Hugenholtz P."/>
            <person name="Kyrpides N.C."/>
        </authorList>
    </citation>
    <scope>NUCLEOTIDE SEQUENCE [LARGE SCALE GENOMIC DNA]</scope>
    <source>
        <strain evidence="3 4">CGMCC 1.10116</strain>
    </source>
</reference>
<keyword evidence="3" id="KW-0966">Cell projection</keyword>
<dbReference type="InterPro" id="IPR009875">
    <property type="entry name" value="PilZ_domain"/>
</dbReference>
<feature type="domain" description="Type III secretion system flagellar brake protein YcgR PilZN" evidence="2">
    <location>
        <begin position="3"/>
        <end position="93"/>
    </location>
</feature>
<gene>
    <name evidence="3" type="ORF">IQ10_00543</name>
</gene>
<dbReference type="InterPro" id="IPR009926">
    <property type="entry name" value="T3SS_YcgR_PilZN"/>
</dbReference>
<evidence type="ECO:0000313" key="3">
    <source>
        <dbReference type="EMBL" id="TWI58835.1"/>
    </source>
</evidence>
<dbReference type="RefSeq" id="WP_144448944.1">
    <property type="nucleotide sequence ID" value="NZ_VLKZ01000002.1"/>
</dbReference>
<dbReference type="AlphaFoldDB" id="A0A562QQ62"/>
<feature type="domain" description="PilZ" evidence="1">
    <location>
        <begin position="102"/>
        <end position="212"/>
    </location>
</feature>
<sequence length="225" mass="26393">MIEIGSTIFLEINDTKEEKEKILHFRCRLVDRDKDIFLIDYPINQETDKPSFFFDGTEFRAWFMGKDEAVYAFDTEIVGRRKSNIPMLMLKDPGKERYMRIQRRDYVRVEATVDAALHPLNQEFSPFTSVSIDLSGGGCAVVIPHGKSLPKQGKLMIWLVLPMQTGDLSYVKAACKIIRVFKNRPGARERVSLQFLNIEEHERQKIIRYCFERQLILRRKQQELM</sequence>
<name>A0A562QQ62_9BACI</name>
<keyword evidence="4" id="KW-1185">Reference proteome</keyword>
<protein>
    <submittedName>
        <fullName evidence="3">C-di-GMP-binding flagellar brake protein YcgR</fullName>
    </submittedName>
</protein>